<evidence type="ECO:0000256" key="2">
    <source>
        <dbReference type="ARBA" id="ARBA00022741"/>
    </source>
</evidence>
<dbReference type="VEuPathDB" id="FungiDB:RhiirFUN_001805"/>
<dbReference type="PROSITE" id="PS50011">
    <property type="entry name" value="PROTEIN_KINASE_DOM"/>
    <property type="match status" value="2"/>
</dbReference>
<name>A0A2I1HGP8_9GLOM</name>
<dbReference type="InterPro" id="IPR051681">
    <property type="entry name" value="Ser/Thr_Kinases-Pseudokinases"/>
</dbReference>
<evidence type="ECO:0000259" key="6">
    <source>
        <dbReference type="PROSITE" id="PS50011"/>
    </source>
</evidence>
<dbReference type="InterPro" id="IPR000719">
    <property type="entry name" value="Prot_kinase_dom"/>
</dbReference>
<proteinExistence type="predicted"/>
<dbReference type="Proteomes" id="UP000234323">
    <property type="component" value="Unassembled WGS sequence"/>
</dbReference>
<comment type="caution">
    <text evidence="7">The sequence shown here is derived from an EMBL/GenBank/DDBJ whole genome shotgun (WGS) entry which is preliminary data.</text>
</comment>
<dbReference type="GO" id="GO:0004674">
    <property type="term" value="F:protein serine/threonine kinase activity"/>
    <property type="evidence" value="ECO:0007669"/>
    <property type="project" value="TreeGrafter"/>
</dbReference>
<dbReference type="SUPFAM" id="SSF56112">
    <property type="entry name" value="Protein kinase-like (PK-like)"/>
    <property type="match status" value="2"/>
</dbReference>
<accession>A0A2I1HGP8</accession>
<evidence type="ECO:0000313" key="8">
    <source>
        <dbReference type="Proteomes" id="UP000234323"/>
    </source>
</evidence>
<keyword evidence="2 5" id="KW-0547">Nucleotide-binding</keyword>
<feature type="binding site" evidence="5">
    <location>
        <position position="362"/>
    </location>
    <ligand>
        <name>ATP</name>
        <dbReference type="ChEBI" id="CHEBI:30616"/>
    </ligand>
</feature>
<dbReference type="PANTHER" id="PTHR44329:SF288">
    <property type="entry name" value="MITOGEN-ACTIVATED PROTEIN KINASE KINASE KINASE 20"/>
    <property type="match status" value="1"/>
</dbReference>
<evidence type="ECO:0000313" key="7">
    <source>
        <dbReference type="EMBL" id="PKY58049.1"/>
    </source>
</evidence>
<dbReference type="Gene3D" id="1.10.510.10">
    <property type="entry name" value="Transferase(Phosphotransferase) domain 1"/>
    <property type="match status" value="2"/>
</dbReference>
<dbReference type="VEuPathDB" id="FungiDB:RhiirA1_472057"/>
<dbReference type="AlphaFoldDB" id="A0A2I1HGP8"/>
<keyword evidence="1" id="KW-0808">Transferase</keyword>
<dbReference type="PROSITE" id="PS00107">
    <property type="entry name" value="PROTEIN_KINASE_ATP"/>
    <property type="match status" value="1"/>
</dbReference>
<gene>
    <name evidence="7" type="ORF">RhiirA4_549912</name>
</gene>
<dbReference type="InterPro" id="IPR017441">
    <property type="entry name" value="Protein_kinase_ATP_BS"/>
</dbReference>
<keyword evidence="4 5" id="KW-0067">ATP-binding</keyword>
<dbReference type="GO" id="GO:0005524">
    <property type="term" value="F:ATP binding"/>
    <property type="evidence" value="ECO:0007669"/>
    <property type="project" value="UniProtKB-UniRule"/>
</dbReference>
<keyword evidence="8" id="KW-1185">Reference proteome</keyword>
<reference evidence="7 8" key="1">
    <citation type="submission" date="2015-10" db="EMBL/GenBank/DDBJ databases">
        <title>Genome analyses suggest a sexual origin of heterokaryosis in a supposedly ancient asexual fungus.</title>
        <authorList>
            <person name="Ropars J."/>
            <person name="Sedzielewska K."/>
            <person name="Noel J."/>
            <person name="Charron P."/>
            <person name="Farinelli L."/>
            <person name="Marton T."/>
            <person name="Kruger M."/>
            <person name="Pelin A."/>
            <person name="Brachmann A."/>
            <person name="Corradi N."/>
        </authorList>
    </citation>
    <scope>NUCLEOTIDE SEQUENCE [LARGE SCALE GENOMIC DNA]</scope>
    <source>
        <strain evidence="7 8">A4</strain>
    </source>
</reference>
<evidence type="ECO:0000256" key="3">
    <source>
        <dbReference type="ARBA" id="ARBA00022777"/>
    </source>
</evidence>
<evidence type="ECO:0000256" key="1">
    <source>
        <dbReference type="ARBA" id="ARBA00022679"/>
    </source>
</evidence>
<feature type="domain" description="Protein kinase" evidence="6">
    <location>
        <begin position="14"/>
        <end position="270"/>
    </location>
</feature>
<evidence type="ECO:0000256" key="5">
    <source>
        <dbReference type="PROSITE-ProRule" id="PRU10141"/>
    </source>
</evidence>
<dbReference type="InterPro" id="IPR011009">
    <property type="entry name" value="Kinase-like_dom_sf"/>
</dbReference>
<dbReference type="PANTHER" id="PTHR44329">
    <property type="entry name" value="SERINE/THREONINE-PROTEIN KINASE TNNI3K-RELATED"/>
    <property type="match status" value="1"/>
</dbReference>
<dbReference type="EMBL" id="LLXI01002819">
    <property type="protein sequence ID" value="PKY58049.1"/>
    <property type="molecule type" value="Genomic_DNA"/>
</dbReference>
<dbReference type="VEuPathDB" id="FungiDB:FUN_020871"/>
<organism evidence="7 8">
    <name type="scientific">Rhizophagus irregularis</name>
    <dbReference type="NCBI Taxonomy" id="588596"/>
    <lineage>
        <taxon>Eukaryota</taxon>
        <taxon>Fungi</taxon>
        <taxon>Fungi incertae sedis</taxon>
        <taxon>Mucoromycota</taxon>
        <taxon>Glomeromycotina</taxon>
        <taxon>Glomeromycetes</taxon>
        <taxon>Glomerales</taxon>
        <taxon>Glomeraceae</taxon>
        <taxon>Rhizophagus</taxon>
    </lineage>
</organism>
<feature type="domain" description="Protein kinase" evidence="6">
    <location>
        <begin position="333"/>
        <end position="589"/>
    </location>
</feature>
<sequence length="622" mass="71392">MVIVIRIHYTVTAASRRVKISFGASTLVYDVYWRSTSKYAIKKFVRNSEEDIIKEIHLTGLVNLHPNIIQFYGVTKLKDEVNYSLVLEYAEDGTLRKYLRDNAIGFGWKDQLRFAKEIASAISWFHDDAGIIHGDLHPNNILISKGTIKLADFGSSCLKGSNCNRQVRGVIPYMDPKCFETRSYCITEKSDIYSLGVLFWELTSRGSPFNFDTKLRDEIPSVIINILNGVREKPIPDTNAKFVELYEKCWKHKPNDRPDIHQVNLELDAIDNNTSTVSDFKGDECLISLDNKTPQIFENNNMSTTFYSEESKYLISSDNKIPQIFEYDNPQKLSNFEAVGSGHFASVHSVKWRRTTTKYALKIFRKSYMSDIINEIYLMKTVDCHPNIIRIYGVTKLEGETNYSLLLEYADRGTLGKYLKDNATTFKDQMKFANEMTSAILCLHENEIIHGDLHPGNILIHQHTIKIADFGRSRKHGSAINKKEKAYGVVPYMDPKILEKILKDHSCDLTKKSDIYSLAVIFWQLTSCRPPFESETDDGLNIRIINGEREIPMPNTDSGYVKLYQRCWKFEPDDRPDIFEIVSILNNIISEKNNATISSEASEITKELENDNQSCQITVRNY</sequence>
<dbReference type="VEuPathDB" id="FungiDB:FUN_000603"/>
<evidence type="ECO:0000256" key="4">
    <source>
        <dbReference type="ARBA" id="ARBA00022840"/>
    </source>
</evidence>
<keyword evidence="3 7" id="KW-0418">Kinase</keyword>
<protein>
    <submittedName>
        <fullName evidence="7">Kinase-like protein</fullName>
    </submittedName>
</protein>
<dbReference type="Pfam" id="PF00069">
    <property type="entry name" value="Pkinase"/>
    <property type="match status" value="2"/>
</dbReference>